<organism evidence="1 2">
    <name type="scientific">Elysia marginata</name>
    <dbReference type="NCBI Taxonomy" id="1093978"/>
    <lineage>
        <taxon>Eukaryota</taxon>
        <taxon>Metazoa</taxon>
        <taxon>Spiralia</taxon>
        <taxon>Lophotrochozoa</taxon>
        <taxon>Mollusca</taxon>
        <taxon>Gastropoda</taxon>
        <taxon>Heterobranchia</taxon>
        <taxon>Euthyneura</taxon>
        <taxon>Panpulmonata</taxon>
        <taxon>Sacoglossa</taxon>
        <taxon>Placobranchoidea</taxon>
        <taxon>Plakobranchidae</taxon>
        <taxon>Elysia</taxon>
    </lineage>
</organism>
<comment type="caution">
    <text evidence="1">The sequence shown here is derived from an EMBL/GenBank/DDBJ whole genome shotgun (WGS) entry which is preliminary data.</text>
</comment>
<reference evidence="1 2" key="1">
    <citation type="journal article" date="2021" name="Elife">
        <title>Chloroplast acquisition without the gene transfer in kleptoplastic sea slugs, Plakobranchus ocellatus.</title>
        <authorList>
            <person name="Maeda T."/>
            <person name="Takahashi S."/>
            <person name="Yoshida T."/>
            <person name="Shimamura S."/>
            <person name="Takaki Y."/>
            <person name="Nagai Y."/>
            <person name="Toyoda A."/>
            <person name="Suzuki Y."/>
            <person name="Arimoto A."/>
            <person name="Ishii H."/>
            <person name="Satoh N."/>
            <person name="Nishiyama T."/>
            <person name="Hasebe M."/>
            <person name="Maruyama T."/>
            <person name="Minagawa J."/>
            <person name="Obokata J."/>
            <person name="Shigenobu S."/>
        </authorList>
    </citation>
    <scope>NUCLEOTIDE SEQUENCE [LARGE SCALE GENOMIC DNA]</scope>
</reference>
<dbReference type="Proteomes" id="UP000762676">
    <property type="component" value="Unassembled WGS sequence"/>
</dbReference>
<accession>A0AAV4GBI8</accession>
<gene>
    <name evidence="1" type="ORF">ElyMa_004099300</name>
</gene>
<dbReference type="AlphaFoldDB" id="A0AAV4GBI8"/>
<evidence type="ECO:0000313" key="1">
    <source>
        <dbReference type="EMBL" id="GFR82486.1"/>
    </source>
</evidence>
<proteinExistence type="predicted"/>
<dbReference type="EMBL" id="BMAT01008337">
    <property type="protein sequence ID" value="GFR82486.1"/>
    <property type="molecule type" value="Genomic_DNA"/>
</dbReference>
<name>A0AAV4GBI8_9GAST</name>
<keyword evidence="2" id="KW-1185">Reference proteome</keyword>
<protein>
    <submittedName>
        <fullName evidence="1">Uncharacterized protein</fullName>
    </submittedName>
</protein>
<evidence type="ECO:0000313" key="2">
    <source>
        <dbReference type="Proteomes" id="UP000762676"/>
    </source>
</evidence>
<sequence length="79" mass="8847">MLRGGDKSTHTRAISSEGTATLFAQSELVSRSQACYHHQQPVFVPKDCINISLGKRDSIVTVRTCDKWITQCNERKRPG</sequence>